<evidence type="ECO:0000313" key="2">
    <source>
        <dbReference type="Proteomes" id="UP000070089"/>
    </source>
</evidence>
<accession>A0A132NX74</accession>
<dbReference type="EMBL" id="JXTI01000026">
    <property type="protein sequence ID" value="KWX14653.1"/>
    <property type="molecule type" value="Genomic_DNA"/>
</dbReference>
<proteinExistence type="predicted"/>
<sequence>MQNRLLFKTMQINDKLGCHFLREALRCKDSLQRAITSSSVRNRTRLKQLTNITKKQVKEIQLIRSDTHPFFLPTDYDRDGRVKDCMSIVERTTPGVKFSAFEKHAGYLSQLGEPDREVEDGDLFSGRSLPAETYSQAVQTGQLSTLHENVIVSKSSLPFLSVAAESGYVLTHRICSPLTSVRDIHMTSPTHDSESIWKERSASCAVPASTTQYAEKLSALDVILY</sequence>
<reference evidence="1 2" key="1">
    <citation type="journal article" date="2015" name="Mol. Biochem. Parasitol.">
        <title>Identification of polymorphic genes for use in assemblage B genotyping assays through comparative genomics of multiple assemblage B Giardia duodenalis isolates.</title>
        <authorList>
            <person name="Wielinga C."/>
            <person name="Thompson R.C."/>
            <person name="Monis P."/>
            <person name="Ryan U."/>
        </authorList>
    </citation>
    <scope>NUCLEOTIDE SEQUENCE [LARGE SCALE GENOMIC DNA]</scope>
    <source>
        <strain evidence="1 2">BAH15c1</strain>
    </source>
</reference>
<comment type="caution">
    <text evidence="1">The sequence shown here is derived from an EMBL/GenBank/DDBJ whole genome shotgun (WGS) entry which is preliminary data.</text>
</comment>
<dbReference type="VEuPathDB" id="GiardiaDB:QR46_1317"/>
<protein>
    <submittedName>
        <fullName evidence="1">Uncharacterized protein</fullName>
    </submittedName>
</protein>
<organism evidence="1 2">
    <name type="scientific">Giardia duodenalis assemblage B</name>
    <dbReference type="NCBI Taxonomy" id="1394984"/>
    <lineage>
        <taxon>Eukaryota</taxon>
        <taxon>Metamonada</taxon>
        <taxon>Diplomonadida</taxon>
        <taxon>Hexamitidae</taxon>
        <taxon>Giardiinae</taxon>
        <taxon>Giardia</taxon>
    </lineage>
</organism>
<dbReference type="AlphaFoldDB" id="A0A132NX74"/>
<gene>
    <name evidence="1" type="ORF">QR46_1317</name>
</gene>
<name>A0A132NX74_GIAIN</name>
<evidence type="ECO:0000313" key="1">
    <source>
        <dbReference type="EMBL" id="KWX14653.1"/>
    </source>
</evidence>
<dbReference type="Proteomes" id="UP000070089">
    <property type="component" value="Unassembled WGS sequence"/>
</dbReference>
<dbReference type="OrthoDB" id="10257150at2759"/>